<evidence type="ECO:0000256" key="2">
    <source>
        <dbReference type="HAMAP-Rule" id="MF_00338"/>
    </source>
</evidence>
<reference evidence="3" key="1">
    <citation type="submission" date="2020-02" db="EMBL/GenBank/DDBJ databases">
        <authorList>
            <person name="Meier V. D."/>
        </authorList>
    </citation>
    <scope>NUCLEOTIDE SEQUENCE</scope>
    <source>
        <strain evidence="3">AVDCRST_MAG68</strain>
    </source>
</reference>
<dbReference type="SUPFAM" id="SSF117782">
    <property type="entry name" value="YbjQ-like"/>
    <property type="match status" value="1"/>
</dbReference>
<dbReference type="InterPro" id="IPR002765">
    <property type="entry name" value="UPF0145_YbjQ-like"/>
</dbReference>
<dbReference type="InterPro" id="IPR035439">
    <property type="entry name" value="UPF0145_dom_sf"/>
</dbReference>
<dbReference type="HAMAP" id="MF_00338">
    <property type="entry name" value="UPF0145"/>
    <property type="match status" value="1"/>
</dbReference>
<comment type="similarity">
    <text evidence="1 2">Belongs to the UPF0145 family.</text>
</comment>
<organism evidence="3">
    <name type="scientific">uncultured Gemmatimonadota bacterium</name>
    <dbReference type="NCBI Taxonomy" id="203437"/>
    <lineage>
        <taxon>Bacteria</taxon>
        <taxon>Pseudomonadati</taxon>
        <taxon>Gemmatimonadota</taxon>
        <taxon>environmental samples</taxon>
    </lineage>
</organism>
<gene>
    <name evidence="3" type="ORF">AVDCRST_MAG68-3979</name>
</gene>
<dbReference type="Gene3D" id="3.30.110.70">
    <property type="entry name" value="Hypothetical protein apc22750. Chain B"/>
    <property type="match status" value="1"/>
</dbReference>
<dbReference type="Pfam" id="PF01906">
    <property type="entry name" value="YbjQ_1"/>
    <property type="match status" value="1"/>
</dbReference>
<sequence>MSIQHFLGMQVTTTSSLEGWEVDSYLGPVSVHLVAGVGLFSDFFASFSDVFGGRSGAYGGELARLYSEAAEMLARKAKLLGANAVVGLRLDFDEISGGGRSMFMLNAVGTAVRVRRTVAAGAHADARADVPADEMNVMMKRHSLLEELASGKVRLTPDTWLFAMEHRIAAFGDAALGSLLVLTPDATARRTIESTAAQFFAAIEPEDAIPWLYLGLVRDKGDGPDHSLRGFCARTIHTLNLLDFGRVAALLRSGVPIERQMALQVATANPQSYGPAEIAALTALHRQIQEAFPPRWTSIHKAGFLGTAGRDAWQCPCGSQPRREDRHCAACQTDTYGLKISQADRDQVLAQIQARIGVLRVRFGEEQAAQ</sequence>
<evidence type="ECO:0000313" key="3">
    <source>
        <dbReference type="EMBL" id="CAA9346865.1"/>
    </source>
</evidence>
<evidence type="ECO:0000256" key="1">
    <source>
        <dbReference type="ARBA" id="ARBA00010751"/>
    </source>
</evidence>
<name>A0A6J4M0K0_9BACT</name>
<protein>
    <recommendedName>
        <fullName evidence="2">UPF0145 protein AVDCRST_MAG68-3979</fullName>
    </recommendedName>
</protein>
<dbReference type="PANTHER" id="PTHR34068">
    <property type="entry name" value="UPF0145 PROTEIN YBJQ"/>
    <property type="match status" value="1"/>
</dbReference>
<dbReference type="EMBL" id="CADCTW010000161">
    <property type="protein sequence ID" value="CAA9346865.1"/>
    <property type="molecule type" value="Genomic_DNA"/>
</dbReference>
<accession>A0A6J4M0K0</accession>
<dbReference type="AlphaFoldDB" id="A0A6J4M0K0"/>
<proteinExistence type="inferred from homology"/>
<dbReference type="PANTHER" id="PTHR34068:SF1">
    <property type="entry name" value="UPF0145 PROTEIN YBJQ"/>
    <property type="match status" value="1"/>
</dbReference>